<evidence type="ECO:0000256" key="4">
    <source>
        <dbReference type="ARBA" id="ARBA00022553"/>
    </source>
</evidence>
<evidence type="ECO:0000259" key="11">
    <source>
        <dbReference type="PROSITE" id="PS50109"/>
    </source>
</evidence>
<keyword evidence="5" id="KW-0808">Transferase</keyword>
<evidence type="ECO:0000256" key="9">
    <source>
        <dbReference type="ARBA" id="ARBA00023012"/>
    </source>
</evidence>
<dbReference type="RefSeq" id="WP_300954976.1">
    <property type="nucleotide sequence ID" value="NZ_JAUHJQ010000017.1"/>
</dbReference>
<evidence type="ECO:0000256" key="5">
    <source>
        <dbReference type="ARBA" id="ARBA00022679"/>
    </source>
</evidence>
<name>A0ABT8FLV1_9ACTN</name>
<gene>
    <name evidence="13" type="ORF">QWY28_21760</name>
</gene>
<dbReference type="Gene3D" id="3.30.565.10">
    <property type="entry name" value="Histidine kinase-like ATPase, C-terminal domain"/>
    <property type="match status" value="1"/>
</dbReference>
<feature type="transmembrane region" description="Helical" evidence="10">
    <location>
        <begin position="140"/>
        <end position="162"/>
    </location>
</feature>
<dbReference type="SMART" id="SM00388">
    <property type="entry name" value="HisKA"/>
    <property type="match status" value="1"/>
</dbReference>
<keyword evidence="6 10" id="KW-0812">Transmembrane</keyword>
<dbReference type="SMART" id="SM00304">
    <property type="entry name" value="HAMP"/>
    <property type="match status" value="1"/>
</dbReference>
<dbReference type="SUPFAM" id="SSF55874">
    <property type="entry name" value="ATPase domain of HSP90 chaperone/DNA topoisomerase II/histidine kinase"/>
    <property type="match status" value="1"/>
</dbReference>
<comment type="subcellular location">
    <subcellularLocation>
        <location evidence="2">Cell membrane</location>
    </subcellularLocation>
</comment>
<dbReference type="PROSITE" id="PS50885">
    <property type="entry name" value="HAMP"/>
    <property type="match status" value="1"/>
</dbReference>
<protein>
    <recommendedName>
        <fullName evidence="3">histidine kinase</fullName>
        <ecNumber evidence="3">2.7.13.3</ecNumber>
    </recommendedName>
</protein>
<proteinExistence type="predicted"/>
<evidence type="ECO:0000256" key="2">
    <source>
        <dbReference type="ARBA" id="ARBA00004236"/>
    </source>
</evidence>
<reference evidence="13" key="1">
    <citation type="submission" date="2023-06" db="EMBL/GenBank/DDBJ databases">
        <title>Draft genome sequence of Nocardioides sp. SOB77.</title>
        <authorList>
            <person name="Zhang G."/>
        </authorList>
    </citation>
    <scope>NUCLEOTIDE SEQUENCE</scope>
    <source>
        <strain evidence="13">SOB77</strain>
    </source>
</reference>
<evidence type="ECO:0000256" key="1">
    <source>
        <dbReference type="ARBA" id="ARBA00000085"/>
    </source>
</evidence>
<dbReference type="CDD" id="cd00082">
    <property type="entry name" value="HisKA"/>
    <property type="match status" value="1"/>
</dbReference>
<feature type="domain" description="HAMP" evidence="12">
    <location>
        <begin position="163"/>
        <end position="215"/>
    </location>
</feature>
<evidence type="ECO:0000256" key="6">
    <source>
        <dbReference type="ARBA" id="ARBA00022692"/>
    </source>
</evidence>
<dbReference type="PROSITE" id="PS50109">
    <property type="entry name" value="HIS_KIN"/>
    <property type="match status" value="1"/>
</dbReference>
<dbReference type="GO" id="GO:0016301">
    <property type="term" value="F:kinase activity"/>
    <property type="evidence" value="ECO:0007669"/>
    <property type="project" value="UniProtKB-KW"/>
</dbReference>
<keyword evidence="4" id="KW-0597">Phosphoprotein</keyword>
<dbReference type="CDD" id="cd06225">
    <property type="entry name" value="HAMP"/>
    <property type="match status" value="1"/>
</dbReference>
<evidence type="ECO:0000256" key="8">
    <source>
        <dbReference type="ARBA" id="ARBA00022989"/>
    </source>
</evidence>
<dbReference type="SMART" id="SM00387">
    <property type="entry name" value="HATPase_c"/>
    <property type="match status" value="1"/>
</dbReference>
<dbReference type="Proteomes" id="UP001168620">
    <property type="component" value="Unassembled WGS sequence"/>
</dbReference>
<dbReference type="PANTHER" id="PTHR45436">
    <property type="entry name" value="SENSOR HISTIDINE KINASE YKOH"/>
    <property type="match status" value="1"/>
</dbReference>
<dbReference type="InterPro" id="IPR036890">
    <property type="entry name" value="HATPase_C_sf"/>
</dbReference>
<dbReference type="InterPro" id="IPR003660">
    <property type="entry name" value="HAMP_dom"/>
</dbReference>
<keyword evidence="9" id="KW-0902">Two-component regulatory system</keyword>
<feature type="transmembrane region" description="Helical" evidence="10">
    <location>
        <begin position="6"/>
        <end position="23"/>
    </location>
</feature>
<evidence type="ECO:0000256" key="10">
    <source>
        <dbReference type="SAM" id="Phobius"/>
    </source>
</evidence>
<dbReference type="InterPro" id="IPR003594">
    <property type="entry name" value="HATPase_dom"/>
</dbReference>
<dbReference type="EC" id="2.7.13.3" evidence="3"/>
<keyword evidence="8 10" id="KW-1133">Transmembrane helix</keyword>
<dbReference type="InterPro" id="IPR050428">
    <property type="entry name" value="TCS_sensor_his_kinase"/>
</dbReference>
<dbReference type="EMBL" id="JAUHJQ010000017">
    <property type="protein sequence ID" value="MDN4175604.1"/>
    <property type="molecule type" value="Genomic_DNA"/>
</dbReference>
<evidence type="ECO:0000259" key="12">
    <source>
        <dbReference type="PROSITE" id="PS50885"/>
    </source>
</evidence>
<dbReference type="PANTHER" id="PTHR45436:SF16">
    <property type="entry name" value="HISTIDINE KINASE"/>
    <property type="match status" value="1"/>
</dbReference>
<evidence type="ECO:0000256" key="3">
    <source>
        <dbReference type="ARBA" id="ARBA00012438"/>
    </source>
</evidence>
<dbReference type="SUPFAM" id="SSF47384">
    <property type="entry name" value="Homodimeric domain of signal transducing histidine kinase"/>
    <property type="match status" value="1"/>
</dbReference>
<evidence type="ECO:0000313" key="14">
    <source>
        <dbReference type="Proteomes" id="UP001168620"/>
    </source>
</evidence>
<feature type="domain" description="Histidine kinase" evidence="11">
    <location>
        <begin position="223"/>
        <end position="420"/>
    </location>
</feature>
<dbReference type="InterPro" id="IPR005467">
    <property type="entry name" value="His_kinase_dom"/>
</dbReference>
<comment type="caution">
    <text evidence="13">The sequence shown here is derived from an EMBL/GenBank/DDBJ whole genome shotgun (WGS) entry which is preliminary data.</text>
</comment>
<comment type="catalytic activity">
    <reaction evidence="1">
        <text>ATP + protein L-histidine = ADP + protein N-phospho-L-histidine.</text>
        <dbReference type="EC" id="2.7.13.3"/>
    </reaction>
</comment>
<evidence type="ECO:0000256" key="7">
    <source>
        <dbReference type="ARBA" id="ARBA00022777"/>
    </source>
</evidence>
<keyword evidence="10" id="KW-0472">Membrane</keyword>
<dbReference type="InterPro" id="IPR036097">
    <property type="entry name" value="HisK_dim/P_sf"/>
</dbReference>
<dbReference type="Pfam" id="PF02518">
    <property type="entry name" value="HATPase_c"/>
    <property type="match status" value="1"/>
</dbReference>
<evidence type="ECO:0000313" key="13">
    <source>
        <dbReference type="EMBL" id="MDN4175604.1"/>
    </source>
</evidence>
<keyword evidence="7 13" id="KW-0418">Kinase</keyword>
<sequence>MLTVVMVSALAVTVFFLPMALLVRQHNQHTDLLELQKLAVSAAHEAPTDLQEPGVWRPPDADPEHRYALYDSTGRRITGDGPDIADAAVRAALRDGVAGVATDTQIIAATALGSGAGQMRGAVRVTEPAEESAARTTGALAWMAALALGAVLVAALAGWWLLRRLLGPVNALRAAAERLGQGDFTVTLPDTGLPEIDDVGRALTASAERIGGLVERERRFSADASHQLRTPLAATIVALETELIAPRPDPRTVLFESLEALGGLEARVTELLHLARDTPGPRPPIDLHALLDELSATWGPRYRAHDRSLQVQYQDPPEVRASEAALRHILDVLLANALRHGEGDVVIGAAATAGGVTISVTDQGPGPTRPDTLFERRDSQAVGTGIGLALARSLAEAEGARLTLRDIQPTTFELLIPSPAQRTEDWSPAEVVATRRPGVMISQLGNPESTGGANETH</sequence>
<dbReference type="Pfam" id="PF00512">
    <property type="entry name" value="HisKA"/>
    <property type="match status" value="1"/>
</dbReference>
<keyword evidence="14" id="KW-1185">Reference proteome</keyword>
<dbReference type="InterPro" id="IPR003661">
    <property type="entry name" value="HisK_dim/P_dom"/>
</dbReference>
<accession>A0ABT8FLV1</accession>
<dbReference type="Pfam" id="PF00672">
    <property type="entry name" value="HAMP"/>
    <property type="match status" value="1"/>
</dbReference>
<dbReference type="Gene3D" id="1.10.287.130">
    <property type="match status" value="1"/>
</dbReference>
<organism evidence="13 14">
    <name type="scientific">Nocardioides oceani</name>
    <dbReference type="NCBI Taxonomy" id="3058369"/>
    <lineage>
        <taxon>Bacteria</taxon>
        <taxon>Bacillati</taxon>
        <taxon>Actinomycetota</taxon>
        <taxon>Actinomycetes</taxon>
        <taxon>Propionibacteriales</taxon>
        <taxon>Nocardioidaceae</taxon>
        <taxon>Nocardioides</taxon>
    </lineage>
</organism>